<dbReference type="EMBL" id="JBIGIC010000007">
    <property type="protein sequence ID" value="MFG6488201.1"/>
    <property type="molecule type" value="Genomic_DNA"/>
</dbReference>
<proteinExistence type="predicted"/>
<comment type="caution">
    <text evidence="1">The sequence shown here is derived from an EMBL/GenBank/DDBJ whole genome shotgun (WGS) entry which is preliminary data.</text>
</comment>
<dbReference type="RefSeq" id="WP_394412585.1">
    <property type="nucleotide sequence ID" value="NZ_JBIGIC010000007.1"/>
</dbReference>
<dbReference type="Proteomes" id="UP001606134">
    <property type="component" value="Unassembled WGS sequence"/>
</dbReference>
<evidence type="ECO:0000313" key="1">
    <source>
        <dbReference type="EMBL" id="MFG6488201.1"/>
    </source>
</evidence>
<name>A0ABW7HE60_9BURK</name>
<organism evidence="1 2">
    <name type="scientific">Pelomonas candidula</name>
    <dbReference type="NCBI Taxonomy" id="3299025"/>
    <lineage>
        <taxon>Bacteria</taxon>
        <taxon>Pseudomonadati</taxon>
        <taxon>Pseudomonadota</taxon>
        <taxon>Betaproteobacteria</taxon>
        <taxon>Burkholderiales</taxon>
        <taxon>Sphaerotilaceae</taxon>
        <taxon>Roseateles</taxon>
    </lineage>
</organism>
<sequence length="183" mass="19148">MQKVELVSMKSGVQKVGCTRALQASCQLGLAAAQARTDALLERKHPTVGVTSAPAARRLILQLAALGVVARFAEDANYSPQARLDEVLAQLAPLLPPSTVATARSLSGHGEWELALSHCMAGLGTEAPPAETERLLSDVLVEFGLALPDDAWAAEIERHLAAADRGEAPAPAAGDVFGRRAAR</sequence>
<gene>
    <name evidence="1" type="ORF">ACG04R_16060</name>
</gene>
<accession>A0ABW7HE60</accession>
<keyword evidence="2" id="KW-1185">Reference proteome</keyword>
<evidence type="ECO:0000313" key="2">
    <source>
        <dbReference type="Proteomes" id="UP001606134"/>
    </source>
</evidence>
<reference evidence="1 2" key="1">
    <citation type="submission" date="2024-08" db="EMBL/GenBank/DDBJ databases">
        <authorList>
            <person name="Lu H."/>
        </authorList>
    </citation>
    <scope>NUCLEOTIDE SEQUENCE [LARGE SCALE GENOMIC DNA]</scope>
    <source>
        <strain evidence="1 2">BYS78W</strain>
    </source>
</reference>
<protein>
    <submittedName>
        <fullName evidence="1">Uncharacterized protein</fullName>
    </submittedName>
</protein>